<dbReference type="AlphaFoldDB" id="A0A448WL78"/>
<evidence type="ECO:0000313" key="1">
    <source>
        <dbReference type="EMBL" id="VEL14454.1"/>
    </source>
</evidence>
<proteinExistence type="predicted"/>
<dbReference type="Proteomes" id="UP000784294">
    <property type="component" value="Unassembled WGS sequence"/>
</dbReference>
<dbReference type="EMBL" id="CAAALY010021211">
    <property type="protein sequence ID" value="VEL14454.1"/>
    <property type="molecule type" value="Genomic_DNA"/>
</dbReference>
<keyword evidence="2" id="KW-1185">Reference proteome</keyword>
<evidence type="ECO:0000313" key="2">
    <source>
        <dbReference type="Proteomes" id="UP000784294"/>
    </source>
</evidence>
<accession>A0A448WL78</accession>
<reference evidence="1" key="1">
    <citation type="submission" date="2018-11" db="EMBL/GenBank/DDBJ databases">
        <authorList>
            <consortium name="Pathogen Informatics"/>
        </authorList>
    </citation>
    <scope>NUCLEOTIDE SEQUENCE</scope>
</reference>
<sequence>MKISFIPRMVKSISMHYGSRASRLRSVHLSNGLCRLSRSFRGKGVPTSSLNRWVHWLRAS</sequence>
<gene>
    <name evidence="1" type="ORF">PXEA_LOCUS7894</name>
</gene>
<comment type="caution">
    <text evidence="1">The sequence shown here is derived from an EMBL/GenBank/DDBJ whole genome shotgun (WGS) entry which is preliminary data.</text>
</comment>
<protein>
    <submittedName>
        <fullName evidence="1">Uncharacterized protein</fullName>
    </submittedName>
</protein>
<organism evidence="1 2">
    <name type="scientific">Protopolystoma xenopodis</name>
    <dbReference type="NCBI Taxonomy" id="117903"/>
    <lineage>
        <taxon>Eukaryota</taxon>
        <taxon>Metazoa</taxon>
        <taxon>Spiralia</taxon>
        <taxon>Lophotrochozoa</taxon>
        <taxon>Platyhelminthes</taxon>
        <taxon>Monogenea</taxon>
        <taxon>Polyopisthocotylea</taxon>
        <taxon>Polystomatidea</taxon>
        <taxon>Polystomatidae</taxon>
        <taxon>Protopolystoma</taxon>
    </lineage>
</organism>
<name>A0A448WL78_9PLAT</name>